<sequence length="325" mass="37982">MSYYNNTFNVFQQGRECDYGSDFPQIPQICDTTTTMMMMMGRNGRGKRWVARVFRIHAFSIIPLQQFGKGLKYGIVGIVTCPETNCIYYHCYFHFIAAVRFSTMQASKETIVCEIGGRPLESLRKRKIQQQSDMLMKYCKNECSLEQFIESDNIFVMQSLNFIQSLKEVFMPDRTERTDLYLIIGKPGVGKTFFACSLSKSFFVKNECKGNLWDGYAQQEVVILDQFYGSLSPLKLFDLAGFTKLRLRTNGGFTKFNSKAVVIMSTKLPEYWWSIDVVSKYDMRDFDRCITLTWIWNKVKQSMCFNYKFNLEFVRQLSLNQYLVL</sequence>
<organism evidence="2 3">
    <name type="scientific">Onchocerca volvulus</name>
    <dbReference type="NCBI Taxonomy" id="6282"/>
    <lineage>
        <taxon>Eukaryota</taxon>
        <taxon>Metazoa</taxon>
        <taxon>Ecdysozoa</taxon>
        <taxon>Nematoda</taxon>
        <taxon>Chromadorea</taxon>
        <taxon>Rhabditida</taxon>
        <taxon>Spirurina</taxon>
        <taxon>Spiruromorpha</taxon>
        <taxon>Filarioidea</taxon>
        <taxon>Onchocercidae</taxon>
        <taxon>Onchocerca</taxon>
    </lineage>
</organism>
<feature type="domain" description="Helicase superfamily 3 single-stranded DNA/RNA virus" evidence="1">
    <location>
        <begin position="182"/>
        <end position="265"/>
    </location>
</feature>
<dbReference type="InterPro" id="IPR027417">
    <property type="entry name" value="P-loop_NTPase"/>
</dbReference>
<dbReference type="SUPFAM" id="SSF52540">
    <property type="entry name" value="P-loop containing nucleoside triphosphate hydrolases"/>
    <property type="match status" value="1"/>
</dbReference>
<dbReference type="EMBL" id="CMVM020000731">
    <property type="status" value="NOT_ANNOTATED_CDS"/>
    <property type="molecule type" value="Genomic_DNA"/>
</dbReference>
<dbReference type="EnsemblMetazoa" id="OVOC12797.1">
    <property type="protein sequence ID" value="OVOC12797.1"/>
    <property type="gene ID" value="WBGene00249606"/>
</dbReference>
<dbReference type="InterPro" id="IPR000605">
    <property type="entry name" value="Helicase_SF3_ssDNA/RNA_vir"/>
</dbReference>
<dbReference type="Pfam" id="PF00910">
    <property type="entry name" value="RNA_helicase"/>
    <property type="match status" value="1"/>
</dbReference>
<reference evidence="3" key="1">
    <citation type="submission" date="2013-10" db="EMBL/GenBank/DDBJ databases">
        <title>Genome sequencing of Onchocerca volvulus.</title>
        <authorList>
            <person name="Cotton J."/>
            <person name="Tsai J."/>
            <person name="Stanley E."/>
            <person name="Tracey A."/>
            <person name="Holroyd N."/>
            <person name="Lustigman S."/>
            <person name="Berriman M."/>
        </authorList>
    </citation>
    <scope>NUCLEOTIDE SEQUENCE</scope>
</reference>
<protein>
    <submittedName>
        <fullName evidence="2">RNA_helicase domain-containing protein</fullName>
    </submittedName>
</protein>
<dbReference type="GO" id="GO:0003723">
    <property type="term" value="F:RNA binding"/>
    <property type="evidence" value="ECO:0007669"/>
    <property type="project" value="InterPro"/>
</dbReference>
<name>A0A8R1XPU4_ONCVO</name>
<evidence type="ECO:0000259" key="1">
    <source>
        <dbReference type="Pfam" id="PF00910"/>
    </source>
</evidence>
<dbReference type="GO" id="GO:0003724">
    <property type="term" value="F:RNA helicase activity"/>
    <property type="evidence" value="ECO:0007669"/>
    <property type="project" value="InterPro"/>
</dbReference>
<proteinExistence type="predicted"/>
<evidence type="ECO:0000313" key="2">
    <source>
        <dbReference type="EnsemblMetazoa" id="OVOC12797.1"/>
    </source>
</evidence>
<accession>A0A8R1XPU4</accession>
<keyword evidence="3" id="KW-1185">Reference proteome</keyword>
<evidence type="ECO:0000313" key="3">
    <source>
        <dbReference type="Proteomes" id="UP000024404"/>
    </source>
</evidence>
<reference evidence="2" key="2">
    <citation type="submission" date="2022-06" db="UniProtKB">
        <authorList>
            <consortium name="EnsemblMetazoa"/>
        </authorList>
    </citation>
    <scope>IDENTIFICATION</scope>
</reference>
<dbReference type="AlphaFoldDB" id="A0A8R1XPU4"/>
<dbReference type="Proteomes" id="UP000024404">
    <property type="component" value="Unassembled WGS sequence"/>
</dbReference>
<dbReference type="Gene3D" id="3.40.1310.20">
    <property type="match status" value="1"/>
</dbReference>